<keyword evidence="3" id="KW-1185">Reference proteome</keyword>
<dbReference type="EMBL" id="QJKJ01006399">
    <property type="protein sequence ID" value="RDX86845.1"/>
    <property type="molecule type" value="Genomic_DNA"/>
</dbReference>
<evidence type="ECO:0000313" key="3">
    <source>
        <dbReference type="Proteomes" id="UP000257109"/>
    </source>
</evidence>
<gene>
    <name evidence="2" type="ORF">CR513_31770</name>
</gene>
<evidence type="ECO:0000256" key="1">
    <source>
        <dbReference type="SAM" id="MobiDB-lite"/>
    </source>
</evidence>
<proteinExistence type="predicted"/>
<dbReference type="AlphaFoldDB" id="A0A371G8K9"/>
<feature type="non-terminal residue" evidence="2">
    <location>
        <position position="1"/>
    </location>
</feature>
<sequence length="218" mass="23807">MDRSMVNTASGGVLMDKTPIAVKHLISNMASNTQQLGIRGASQPRMLTKLTSLVRKLAIGQQQPNIAARVYGIFTFVEHLTDMFPTLQEAELDYLESVGALSGYQYEKQPAKSRAIYTSTIQICLEHTSRTNRLSTTDFAISSTTIPATTTTENANSRKLTISRGLDESVDSSNLPLQIIPNPRGNVSVVTLRSGKELPQSSPQQLPRPTNADFEPDA</sequence>
<organism evidence="2 3">
    <name type="scientific">Mucuna pruriens</name>
    <name type="common">Velvet bean</name>
    <name type="synonym">Dolichos pruriens</name>
    <dbReference type="NCBI Taxonomy" id="157652"/>
    <lineage>
        <taxon>Eukaryota</taxon>
        <taxon>Viridiplantae</taxon>
        <taxon>Streptophyta</taxon>
        <taxon>Embryophyta</taxon>
        <taxon>Tracheophyta</taxon>
        <taxon>Spermatophyta</taxon>
        <taxon>Magnoliopsida</taxon>
        <taxon>eudicotyledons</taxon>
        <taxon>Gunneridae</taxon>
        <taxon>Pentapetalae</taxon>
        <taxon>rosids</taxon>
        <taxon>fabids</taxon>
        <taxon>Fabales</taxon>
        <taxon>Fabaceae</taxon>
        <taxon>Papilionoideae</taxon>
        <taxon>50 kb inversion clade</taxon>
        <taxon>NPAAA clade</taxon>
        <taxon>indigoferoid/millettioid clade</taxon>
        <taxon>Phaseoleae</taxon>
        <taxon>Mucuna</taxon>
    </lineage>
</organism>
<name>A0A371G8K9_MUCPR</name>
<protein>
    <submittedName>
        <fullName evidence="2">Uncharacterized protein</fullName>
    </submittedName>
</protein>
<comment type="caution">
    <text evidence="2">The sequence shown here is derived from an EMBL/GenBank/DDBJ whole genome shotgun (WGS) entry which is preliminary data.</text>
</comment>
<dbReference type="Proteomes" id="UP000257109">
    <property type="component" value="Unassembled WGS sequence"/>
</dbReference>
<evidence type="ECO:0000313" key="2">
    <source>
        <dbReference type="EMBL" id="RDX86845.1"/>
    </source>
</evidence>
<feature type="region of interest" description="Disordered" evidence="1">
    <location>
        <begin position="194"/>
        <end position="218"/>
    </location>
</feature>
<dbReference type="OrthoDB" id="999762at2759"/>
<accession>A0A371G8K9</accession>
<feature type="compositionally biased region" description="Low complexity" evidence="1">
    <location>
        <begin position="198"/>
        <end position="207"/>
    </location>
</feature>
<reference evidence="2" key="1">
    <citation type="submission" date="2018-05" db="EMBL/GenBank/DDBJ databases">
        <title>Draft genome of Mucuna pruriens seed.</title>
        <authorList>
            <person name="Nnadi N.E."/>
            <person name="Vos R."/>
            <person name="Hasami M.H."/>
            <person name="Devisetty U.K."/>
            <person name="Aguiy J.C."/>
        </authorList>
    </citation>
    <scope>NUCLEOTIDE SEQUENCE [LARGE SCALE GENOMIC DNA]</scope>
    <source>
        <strain evidence="2">JCA_2017</strain>
    </source>
</reference>